<evidence type="ECO:0000256" key="9">
    <source>
        <dbReference type="ARBA" id="ARBA00022989"/>
    </source>
</evidence>
<feature type="transmembrane region" description="Helical" evidence="14">
    <location>
        <begin position="448"/>
        <end position="468"/>
    </location>
</feature>
<feature type="transmembrane region" description="Helical" evidence="14">
    <location>
        <begin position="409"/>
        <end position="428"/>
    </location>
</feature>
<dbReference type="SUPFAM" id="SSF81665">
    <property type="entry name" value="Calcium ATPase, transmembrane domain M"/>
    <property type="match status" value="1"/>
</dbReference>
<feature type="transmembrane region" description="Helical" evidence="14">
    <location>
        <begin position="255"/>
        <end position="276"/>
    </location>
</feature>
<keyword evidence="5 12" id="KW-0547">Nucleotide-binding</keyword>
<dbReference type="NCBIfam" id="TIGR01494">
    <property type="entry name" value="ATPase_P-type"/>
    <property type="match status" value="1"/>
</dbReference>
<dbReference type="InterPro" id="IPR006539">
    <property type="entry name" value="P-type_ATPase_IV"/>
</dbReference>
<evidence type="ECO:0000256" key="1">
    <source>
        <dbReference type="ARBA" id="ARBA00004141"/>
    </source>
</evidence>
<dbReference type="PANTHER" id="PTHR24092:SF165">
    <property type="entry name" value="PHOSPHOLIPID-TRANSPORTING ATPASE 8-RELATED"/>
    <property type="match status" value="1"/>
</dbReference>
<proteinExistence type="inferred from homology"/>
<dbReference type="PANTHER" id="PTHR24092">
    <property type="entry name" value="PROBABLE PHOSPHOLIPID-TRANSPORTING ATPASE"/>
    <property type="match status" value="1"/>
</dbReference>
<keyword evidence="4 13" id="KW-0479">Metal-binding</keyword>
<keyword evidence="3 14" id="KW-0812">Transmembrane</keyword>
<evidence type="ECO:0000256" key="10">
    <source>
        <dbReference type="ARBA" id="ARBA00023136"/>
    </source>
</evidence>
<dbReference type="Gene3D" id="3.40.50.1000">
    <property type="entry name" value="HAD superfamily/HAD-like"/>
    <property type="match status" value="1"/>
</dbReference>
<keyword evidence="8 14" id="KW-1278">Translocase</keyword>
<organism evidence="16">
    <name type="scientific">Sesamum angustifolium</name>
    <dbReference type="NCBI Taxonomy" id="2727405"/>
    <lineage>
        <taxon>Eukaryota</taxon>
        <taxon>Viridiplantae</taxon>
        <taxon>Streptophyta</taxon>
        <taxon>Embryophyta</taxon>
        <taxon>Tracheophyta</taxon>
        <taxon>Spermatophyta</taxon>
        <taxon>Magnoliopsida</taxon>
        <taxon>eudicotyledons</taxon>
        <taxon>Gunneridae</taxon>
        <taxon>Pentapetalae</taxon>
        <taxon>asterids</taxon>
        <taxon>lamiids</taxon>
        <taxon>Lamiales</taxon>
        <taxon>Pedaliaceae</taxon>
        <taxon>Sesamum</taxon>
    </lineage>
</organism>
<reference evidence="16" key="2">
    <citation type="journal article" date="2024" name="Plant">
        <title>Genomic evolution and insights into agronomic trait innovations of Sesamum species.</title>
        <authorList>
            <person name="Miao H."/>
            <person name="Wang L."/>
            <person name="Qu L."/>
            <person name="Liu H."/>
            <person name="Sun Y."/>
            <person name="Le M."/>
            <person name="Wang Q."/>
            <person name="Wei S."/>
            <person name="Zheng Y."/>
            <person name="Lin W."/>
            <person name="Duan Y."/>
            <person name="Cao H."/>
            <person name="Xiong S."/>
            <person name="Wang X."/>
            <person name="Wei L."/>
            <person name="Li C."/>
            <person name="Ma Q."/>
            <person name="Ju M."/>
            <person name="Zhao R."/>
            <person name="Li G."/>
            <person name="Mu C."/>
            <person name="Tian Q."/>
            <person name="Mei H."/>
            <person name="Zhang T."/>
            <person name="Gao T."/>
            <person name="Zhang H."/>
        </authorList>
    </citation>
    <scope>NUCLEOTIDE SEQUENCE</scope>
    <source>
        <strain evidence="16">G01</strain>
    </source>
</reference>
<sequence>MGEEEFLEAQTSVSSDRDALVDAAADKIERDLILLGATAVEDKLQKGVPECIDKLANAGIKVWVITGDKMETAINIGYACSLLREDMQQIVITLDSPEINDLEKKGDKEAVAKASSASITNQIKEGKHQLSSSEGSSVSFGLIIDGKSLSFALSENLENSFLDLAINCASVICCRSTPKQKALVTRLVKKCTGRTTLAIGDGANDVGMLQEADIGVGISGVEGMQAAMSSDFAIAQFRFLERLLLVHGHWCYRRIALMICYFFYKNIAFGFTLFWFETHASFSGQPAYNDWYMSFYNVFFTSLPVIALGVFDQDVSARLCLKYPMLYLEGVHDILFSWPRILGWMLNGILSSMIIFFFTTSSVIHQAFRQDGQVLDFEVLGVMIYTCVVWTVNCQMAISINYFTWIQHFFIWGSIAFWYAFLVMYGAISPIISTTAYQVLVEACALSPFYWLATLLIVVSTLLPYFMYRAFQTEFNPMIHDIIQRRRLESSEEEEASVELFFQHKEKIASVKKLREQETLLSK</sequence>
<gene>
    <name evidence="16" type="ORF">Sangu_1287500</name>
</gene>
<feature type="binding site" evidence="13">
    <location>
        <position position="201"/>
    </location>
    <ligand>
        <name>Mg(2+)</name>
        <dbReference type="ChEBI" id="CHEBI:18420"/>
    </ligand>
</feature>
<accession>A0AAW2NNF3</accession>
<evidence type="ECO:0000259" key="15">
    <source>
        <dbReference type="Pfam" id="PF16212"/>
    </source>
</evidence>
<feature type="transmembrane region" description="Helical" evidence="14">
    <location>
        <begin position="379"/>
        <end position="402"/>
    </location>
</feature>
<comment type="caution">
    <text evidence="16">The sequence shown here is derived from an EMBL/GenBank/DDBJ whole genome shotgun (WGS) entry which is preliminary data.</text>
</comment>
<feature type="binding site" evidence="12">
    <location>
        <position position="175"/>
    </location>
    <ligand>
        <name>ATP</name>
        <dbReference type="ChEBI" id="CHEBI:30616"/>
    </ligand>
</feature>
<feature type="binding site" evidence="12">
    <location>
        <position position="68"/>
    </location>
    <ligand>
        <name>ATP</name>
        <dbReference type="ChEBI" id="CHEBI:30616"/>
    </ligand>
</feature>
<evidence type="ECO:0000256" key="4">
    <source>
        <dbReference type="ARBA" id="ARBA00022723"/>
    </source>
</evidence>
<evidence type="ECO:0000256" key="3">
    <source>
        <dbReference type="ARBA" id="ARBA00022692"/>
    </source>
</evidence>
<name>A0AAW2NNF3_9LAMI</name>
<dbReference type="EMBL" id="JACGWK010000007">
    <property type="protein sequence ID" value="KAL0344001.1"/>
    <property type="molecule type" value="Genomic_DNA"/>
</dbReference>
<dbReference type="GO" id="GO:0045332">
    <property type="term" value="P:phospholipid translocation"/>
    <property type="evidence" value="ECO:0007669"/>
    <property type="project" value="TreeGrafter"/>
</dbReference>
<evidence type="ECO:0000256" key="11">
    <source>
        <dbReference type="ARBA" id="ARBA00034036"/>
    </source>
</evidence>
<evidence type="ECO:0000256" key="12">
    <source>
        <dbReference type="PIRSR" id="PIRSR606539-2"/>
    </source>
</evidence>
<dbReference type="InterPro" id="IPR032630">
    <property type="entry name" value="P_typ_ATPase_c"/>
</dbReference>
<dbReference type="NCBIfam" id="TIGR01652">
    <property type="entry name" value="ATPase-Plipid"/>
    <property type="match status" value="1"/>
</dbReference>
<dbReference type="FunFam" id="3.40.50.1000:FF:000014">
    <property type="entry name" value="Phospholipid-transporting ATPase"/>
    <property type="match status" value="1"/>
</dbReference>
<feature type="binding site" evidence="12">
    <location>
        <position position="67"/>
    </location>
    <ligand>
        <name>ATP</name>
        <dbReference type="ChEBI" id="CHEBI:30616"/>
    </ligand>
</feature>
<reference evidence="16" key="1">
    <citation type="submission" date="2020-06" db="EMBL/GenBank/DDBJ databases">
        <authorList>
            <person name="Li T."/>
            <person name="Hu X."/>
            <person name="Zhang T."/>
            <person name="Song X."/>
            <person name="Zhang H."/>
            <person name="Dai N."/>
            <person name="Sheng W."/>
            <person name="Hou X."/>
            <person name="Wei L."/>
        </authorList>
    </citation>
    <scope>NUCLEOTIDE SEQUENCE</scope>
    <source>
        <strain evidence="16">G01</strain>
        <tissue evidence="16">Leaf</tissue>
    </source>
</reference>
<feature type="binding site" evidence="13">
    <location>
        <position position="205"/>
    </location>
    <ligand>
        <name>Mg(2+)</name>
        <dbReference type="ChEBI" id="CHEBI:18420"/>
    </ligand>
</feature>
<evidence type="ECO:0000256" key="2">
    <source>
        <dbReference type="ARBA" id="ARBA00008109"/>
    </source>
</evidence>
<feature type="binding site" evidence="12">
    <location>
        <position position="181"/>
    </location>
    <ligand>
        <name>ATP</name>
        <dbReference type="ChEBI" id="CHEBI:30616"/>
    </ligand>
</feature>
<dbReference type="GO" id="GO:0005524">
    <property type="term" value="F:ATP binding"/>
    <property type="evidence" value="ECO:0007669"/>
    <property type="project" value="UniProtKB-UniRule"/>
</dbReference>
<dbReference type="SUPFAM" id="SSF56784">
    <property type="entry name" value="HAD-like"/>
    <property type="match status" value="1"/>
</dbReference>
<evidence type="ECO:0000256" key="14">
    <source>
        <dbReference type="RuleBase" id="RU362033"/>
    </source>
</evidence>
<feature type="binding site" evidence="12">
    <location>
        <position position="205"/>
    </location>
    <ligand>
        <name>ATP</name>
        <dbReference type="ChEBI" id="CHEBI:30616"/>
    </ligand>
</feature>
<comment type="cofactor">
    <cofactor evidence="13">
        <name>Mg(2+)</name>
        <dbReference type="ChEBI" id="CHEBI:18420"/>
    </cofactor>
</comment>
<keyword evidence="6 12" id="KW-0067">ATP-binding</keyword>
<protein>
    <recommendedName>
        <fullName evidence="14">Phospholipid-transporting ATPase</fullName>
        <ecNumber evidence="14">7.6.2.1</ecNumber>
    </recommendedName>
</protein>
<dbReference type="Pfam" id="PF16212">
    <property type="entry name" value="PhoLip_ATPase_C"/>
    <property type="match status" value="1"/>
</dbReference>
<dbReference type="GO" id="GO:0016887">
    <property type="term" value="F:ATP hydrolysis activity"/>
    <property type="evidence" value="ECO:0007669"/>
    <property type="project" value="InterPro"/>
</dbReference>
<comment type="subcellular location">
    <subcellularLocation>
        <location evidence="1 14">Membrane</location>
        <topology evidence="1 14">Multi-pass membrane protein</topology>
    </subcellularLocation>
</comment>
<dbReference type="InterPro" id="IPR001757">
    <property type="entry name" value="P_typ_ATPase"/>
</dbReference>
<keyword evidence="10 14" id="KW-0472">Membrane</keyword>
<feature type="transmembrane region" description="Helical" evidence="14">
    <location>
        <begin position="341"/>
        <end position="359"/>
    </location>
</feature>
<feature type="binding site" evidence="12">
    <location>
        <position position="66"/>
    </location>
    <ligand>
        <name>ATP</name>
        <dbReference type="ChEBI" id="CHEBI:30616"/>
    </ligand>
</feature>
<evidence type="ECO:0000256" key="7">
    <source>
        <dbReference type="ARBA" id="ARBA00022842"/>
    </source>
</evidence>
<dbReference type="InterPro" id="IPR036412">
    <property type="entry name" value="HAD-like_sf"/>
</dbReference>
<dbReference type="InterPro" id="IPR023298">
    <property type="entry name" value="ATPase_P-typ_TM_dom_sf"/>
</dbReference>
<evidence type="ECO:0000256" key="6">
    <source>
        <dbReference type="ARBA" id="ARBA00022840"/>
    </source>
</evidence>
<comment type="similarity">
    <text evidence="2 14">Belongs to the cation transport ATPase (P-type) (TC 3.A.3) family. Type IV subfamily.</text>
</comment>
<keyword evidence="7 13" id="KW-0460">Magnesium</keyword>
<feature type="transmembrane region" description="Helical" evidence="14">
    <location>
        <begin position="291"/>
        <end position="311"/>
    </location>
</feature>
<dbReference type="AlphaFoldDB" id="A0AAW2NNF3"/>
<feature type="domain" description="P-type ATPase C-terminal" evidence="15">
    <location>
        <begin position="227"/>
        <end position="477"/>
    </location>
</feature>
<dbReference type="GO" id="GO:0140326">
    <property type="term" value="F:ATPase-coupled intramembrane lipid transporter activity"/>
    <property type="evidence" value="ECO:0007669"/>
    <property type="project" value="UniProtKB-EC"/>
</dbReference>
<comment type="catalytic activity">
    <reaction evidence="11 14">
        <text>ATP + H2O + phospholipidSide 1 = ADP + phosphate + phospholipidSide 2.</text>
        <dbReference type="EC" id="7.6.2.1"/>
    </reaction>
</comment>
<evidence type="ECO:0000256" key="13">
    <source>
        <dbReference type="PIRSR" id="PIRSR606539-3"/>
    </source>
</evidence>
<dbReference type="EC" id="7.6.2.1" evidence="14"/>
<dbReference type="GO" id="GO:0000287">
    <property type="term" value="F:magnesium ion binding"/>
    <property type="evidence" value="ECO:0007669"/>
    <property type="project" value="UniProtKB-UniRule"/>
</dbReference>
<evidence type="ECO:0000256" key="8">
    <source>
        <dbReference type="ARBA" id="ARBA00022967"/>
    </source>
</evidence>
<evidence type="ECO:0000313" key="16">
    <source>
        <dbReference type="EMBL" id="KAL0344001.1"/>
    </source>
</evidence>
<feature type="binding site" evidence="12">
    <location>
        <position position="204"/>
    </location>
    <ligand>
        <name>ATP</name>
        <dbReference type="ChEBI" id="CHEBI:30616"/>
    </ligand>
</feature>
<evidence type="ECO:0000256" key="5">
    <source>
        <dbReference type="ARBA" id="ARBA00022741"/>
    </source>
</evidence>
<keyword evidence="9 14" id="KW-1133">Transmembrane helix</keyword>
<dbReference type="InterPro" id="IPR023214">
    <property type="entry name" value="HAD_sf"/>
</dbReference>
<dbReference type="GO" id="GO:0005886">
    <property type="term" value="C:plasma membrane"/>
    <property type="evidence" value="ECO:0007669"/>
    <property type="project" value="TreeGrafter"/>
</dbReference>